<dbReference type="InterPro" id="IPR001279">
    <property type="entry name" value="Metallo-B-lactamas"/>
</dbReference>
<evidence type="ECO:0000259" key="1">
    <source>
        <dbReference type="SMART" id="SM00849"/>
    </source>
</evidence>
<evidence type="ECO:0000313" key="2">
    <source>
        <dbReference type="EMBL" id="PJJ41943.1"/>
    </source>
</evidence>
<reference evidence="2 3" key="1">
    <citation type="submission" date="2017-11" db="EMBL/GenBank/DDBJ databases">
        <title>Animal gut microbial communities from fecal samples from Wisconsin, USA.</title>
        <authorList>
            <person name="Neumann A."/>
        </authorList>
    </citation>
    <scope>NUCLEOTIDE SEQUENCE [LARGE SCALE GENOMIC DNA]</scope>
    <source>
        <strain evidence="2 3">UWS3</strain>
    </source>
</reference>
<dbReference type="PANTHER" id="PTHR30619">
    <property type="entry name" value="DNA INTERNALIZATION/COMPETENCE PROTEIN COMEC/REC2"/>
    <property type="match status" value="1"/>
</dbReference>
<name>A0A2M9A8K6_9BACT</name>
<gene>
    <name evidence="2" type="ORF">BGX16_1951</name>
</gene>
<dbReference type="InterPro" id="IPR036866">
    <property type="entry name" value="RibonucZ/Hydroxyglut_hydro"/>
</dbReference>
<sequence>MQMKRFQWYFVGIFTLVWQIGGCSQADISSEVADFGTAKLEFLDVGQGLSVLIQSSGKEWAFLYDAGNDSTGFWDSLHVRNIKHLDWALVSHWHRDHAGGFLEWDGSVQINTLFYSRDTGGIWLRDSILKLAKRFGTKTVAVERGQKLPCEEWSCQILWPTGFKKIGGNDASAVLQISDGKERALFTGDLENLGEAELLELSHDLQASLLQVGHHGSTSSSSLRFLEQVAPTLAVISVGKGNPYGHPAKSTLKKLSFVTGDSSKILRTDLLGTLVVEWRLKKGLWLRNY</sequence>
<comment type="caution">
    <text evidence="2">The sequence shown here is derived from an EMBL/GenBank/DDBJ whole genome shotgun (WGS) entry which is preliminary data.</text>
</comment>
<accession>A0A2M9A8K6</accession>
<dbReference type="PANTHER" id="PTHR30619:SF1">
    <property type="entry name" value="RECOMBINATION PROTEIN 2"/>
    <property type="match status" value="1"/>
</dbReference>
<protein>
    <submittedName>
        <fullName evidence="2">Competence protein ComEC</fullName>
    </submittedName>
</protein>
<dbReference type="SUPFAM" id="SSF56281">
    <property type="entry name" value="Metallo-hydrolase/oxidoreductase"/>
    <property type="match status" value="1"/>
</dbReference>
<dbReference type="SMART" id="SM00849">
    <property type="entry name" value="Lactamase_B"/>
    <property type="match status" value="1"/>
</dbReference>
<keyword evidence="3" id="KW-1185">Reference proteome</keyword>
<dbReference type="AlphaFoldDB" id="A0A2M9A8K6"/>
<dbReference type="CDD" id="cd07731">
    <property type="entry name" value="ComA-like_MBL-fold"/>
    <property type="match status" value="1"/>
</dbReference>
<dbReference type="Gene3D" id="3.60.15.10">
    <property type="entry name" value="Ribonuclease Z/Hydroxyacylglutathione hydrolase-like"/>
    <property type="match status" value="1"/>
</dbReference>
<proteinExistence type="predicted"/>
<feature type="domain" description="Metallo-beta-lactamase" evidence="1">
    <location>
        <begin position="47"/>
        <end position="240"/>
    </location>
</feature>
<organism evidence="2 3">
    <name type="scientific">Hallerella succinigenes</name>
    <dbReference type="NCBI Taxonomy" id="1896222"/>
    <lineage>
        <taxon>Bacteria</taxon>
        <taxon>Pseudomonadati</taxon>
        <taxon>Fibrobacterota</taxon>
        <taxon>Fibrobacteria</taxon>
        <taxon>Fibrobacterales</taxon>
        <taxon>Fibrobacteraceae</taxon>
        <taxon>Hallerella</taxon>
    </lineage>
</organism>
<dbReference type="Pfam" id="PF00753">
    <property type="entry name" value="Lactamase_B"/>
    <property type="match status" value="1"/>
</dbReference>
<dbReference type="EMBL" id="PGEX01000001">
    <property type="protein sequence ID" value="PJJ41943.1"/>
    <property type="molecule type" value="Genomic_DNA"/>
</dbReference>
<dbReference type="InterPro" id="IPR035681">
    <property type="entry name" value="ComA-like_MBL"/>
</dbReference>
<dbReference type="InterPro" id="IPR052159">
    <property type="entry name" value="Competence_DNA_uptake"/>
</dbReference>
<evidence type="ECO:0000313" key="3">
    <source>
        <dbReference type="Proteomes" id="UP000231134"/>
    </source>
</evidence>
<dbReference type="Proteomes" id="UP000231134">
    <property type="component" value="Unassembled WGS sequence"/>
</dbReference>